<evidence type="ECO:0000256" key="9">
    <source>
        <dbReference type="ARBA" id="ARBA00022989"/>
    </source>
</evidence>
<protein>
    <recommendedName>
        <fullName evidence="14">Peptide O-xylosyltransferase</fullName>
    </recommendedName>
</protein>
<keyword evidence="12" id="KW-1015">Disulfide bond</keyword>
<evidence type="ECO:0000256" key="6">
    <source>
        <dbReference type="ARBA" id="ARBA00022723"/>
    </source>
</evidence>
<keyword evidence="13" id="KW-0325">Glycoprotein</keyword>
<keyword evidence="6" id="KW-0479">Metal-binding</keyword>
<evidence type="ECO:0000256" key="10">
    <source>
        <dbReference type="ARBA" id="ARBA00023034"/>
    </source>
</evidence>
<dbReference type="InterPro" id="IPR043538">
    <property type="entry name" value="XYLT"/>
</dbReference>
<dbReference type="RefSeq" id="WP_118222757.1">
    <property type="nucleotide sequence ID" value="NZ_JADNIJ010000010.1"/>
</dbReference>
<gene>
    <name evidence="15" type="ORF">DW712_15505</name>
</gene>
<dbReference type="GO" id="GO:0008168">
    <property type="term" value="F:methyltransferase activity"/>
    <property type="evidence" value="ECO:0007669"/>
    <property type="project" value="UniProtKB-KW"/>
</dbReference>
<evidence type="ECO:0000256" key="13">
    <source>
        <dbReference type="ARBA" id="ARBA00023180"/>
    </source>
</evidence>
<dbReference type="Gene3D" id="3.40.50.150">
    <property type="entry name" value="Vaccinia Virus protein VP39"/>
    <property type="match status" value="1"/>
</dbReference>
<keyword evidence="15" id="KW-0489">Methyltransferase</keyword>
<keyword evidence="8" id="KW-0735">Signal-anchor</keyword>
<evidence type="ECO:0000256" key="7">
    <source>
        <dbReference type="ARBA" id="ARBA00022824"/>
    </source>
</evidence>
<keyword evidence="7" id="KW-0256">Endoplasmic reticulum</keyword>
<dbReference type="InterPro" id="IPR003406">
    <property type="entry name" value="Glyco_trans_14"/>
</dbReference>
<keyword evidence="3" id="KW-0328">Glycosyltransferase</keyword>
<evidence type="ECO:0000256" key="1">
    <source>
        <dbReference type="ARBA" id="ARBA00004323"/>
    </source>
</evidence>
<evidence type="ECO:0000313" key="15">
    <source>
        <dbReference type="EMBL" id="RHE90433.1"/>
    </source>
</evidence>
<evidence type="ECO:0000256" key="2">
    <source>
        <dbReference type="ARBA" id="ARBA00004648"/>
    </source>
</evidence>
<keyword evidence="11" id="KW-0472">Membrane</keyword>
<evidence type="ECO:0000256" key="8">
    <source>
        <dbReference type="ARBA" id="ARBA00022968"/>
    </source>
</evidence>
<keyword evidence="10" id="KW-0333">Golgi apparatus</keyword>
<evidence type="ECO:0000256" key="3">
    <source>
        <dbReference type="ARBA" id="ARBA00022676"/>
    </source>
</evidence>
<dbReference type="Proteomes" id="UP000285650">
    <property type="component" value="Unassembled WGS sequence"/>
</dbReference>
<evidence type="ECO:0000256" key="14">
    <source>
        <dbReference type="ARBA" id="ARBA00042865"/>
    </source>
</evidence>
<dbReference type="SUPFAM" id="SSF53335">
    <property type="entry name" value="S-adenosyl-L-methionine-dependent methyltransferases"/>
    <property type="match status" value="1"/>
</dbReference>
<evidence type="ECO:0000256" key="11">
    <source>
        <dbReference type="ARBA" id="ARBA00023136"/>
    </source>
</evidence>
<dbReference type="GO" id="GO:0016020">
    <property type="term" value="C:membrane"/>
    <property type="evidence" value="ECO:0007669"/>
    <property type="project" value="InterPro"/>
</dbReference>
<accession>A0A414L775</accession>
<keyword evidence="5" id="KW-0812">Transmembrane</keyword>
<dbReference type="Pfam" id="PF13489">
    <property type="entry name" value="Methyltransf_23"/>
    <property type="match status" value="1"/>
</dbReference>
<comment type="subcellular location">
    <subcellularLocation>
        <location evidence="2">Endoplasmic reticulum membrane</location>
        <topology evidence="2">Single-pass type II membrane protein</topology>
    </subcellularLocation>
    <subcellularLocation>
        <location evidence="1">Golgi apparatus membrane</location>
        <topology evidence="1">Single-pass type II membrane protein</topology>
    </subcellularLocation>
</comment>
<dbReference type="PANTHER" id="PTHR46025">
    <property type="entry name" value="XYLOSYLTRANSFERASE OXT"/>
    <property type="match status" value="1"/>
</dbReference>
<dbReference type="AlphaFoldDB" id="A0A414L775"/>
<dbReference type="Pfam" id="PF02485">
    <property type="entry name" value="Branch"/>
    <property type="match status" value="1"/>
</dbReference>
<sequence>MKHAILLLWHKDMEQLRNLIKLFDEDFKFYIHIDKKSIVSEEEIRLLENNHQIASIYQKYRINWGGFNILKAELFLLQRIIKDGSCSYIHFMSGQDYPIKNLKTIKSFFEKHKGTEFIEYMSLPTKKWEQGTYDRFTYYRLNDKFDYNTQKGHKTIERLIELQKQIGYKRRIPDQFKHLYGGSNWMSVTYECAKYVIENKRKHQCFYNRLKYTFAADEVYFHTVILNSTFADKVENNNLRYILWDGNRSPRVLNETHWWNIITSNRLFARKLDNKTSAKLIKNINRYLLADEDIAITPQGCWQSETLKGHCYDEGLATGLLRLLPLMGVCSIADFGCGPGWYVALLQKQGYDVEGYDGNPNVEKMSSLLFSDGFHCQHANFTEELEAEEPFHLVMSLEVGEHIAAQWEDVFINNLIRNTRKYIILSWATEEQYGDGHVNCHSNSYIIDKLHRQGFILNHSASMYLREQASRWWFKNTIMVFDRI</sequence>
<evidence type="ECO:0000256" key="4">
    <source>
        <dbReference type="ARBA" id="ARBA00022679"/>
    </source>
</evidence>
<proteinExistence type="predicted"/>
<organism evidence="15 16">
    <name type="scientific">Bacteroides intestinalis</name>
    <dbReference type="NCBI Taxonomy" id="329854"/>
    <lineage>
        <taxon>Bacteria</taxon>
        <taxon>Pseudomonadati</taxon>
        <taxon>Bacteroidota</taxon>
        <taxon>Bacteroidia</taxon>
        <taxon>Bacteroidales</taxon>
        <taxon>Bacteroidaceae</taxon>
        <taxon>Bacteroides</taxon>
    </lineage>
</organism>
<reference evidence="15 16" key="1">
    <citation type="submission" date="2018-08" db="EMBL/GenBank/DDBJ databases">
        <title>A genome reference for cultivated species of the human gut microbiota.</title>
        <authorList>
            <person name="Zou Y."/>
            <person name="Xue W."/>
            <person name="Luo G."/>
        </authorList>
    </citation>
    <scope>NUCLEOTIDE SEQUENCE [LARGE SCALE GENOMIC DNA]</scope>
    <source>
        <strain evidence="15 16">AM27-17</strain>
    </source>
</reference>
<evidence type="ECO:0000313" key="16">
    <source>
        <dbReference type="Proteomes" id="UP000285650"/>
    </source>
</evidence>
<dbReference type="GO" id="GO:0030158">
    <property type="term" value="F:protein xylosyltransferase activity"/>
    <property type="evidence" value="ECO:0007669"/>
    <property type="project" value="InterPro"/>
</dbReference>
<comment type="caution">
    <text evidence="15">The sequence shown here is derived from an EMBL/GenBank/DDBJ whole genome shotgun (WGS) entry which is preliminary data.</text>
</comment>
<dbReference type="EMBL" id="QSKV01000010">
    <property type="protein sequence ID" value="RHE90433.1"/>
    <property type="molecule type" value="Genomic_DNA"/>
</dbReference>
<name>A0A414L775_9BACE</name>
<dbReference type="GO" id="GO:0015012">
    <property type="term" value="P:heparan sulfate proteoglycan biosynthetic process"/>
    <property type="evidence" value="ECO:0007669"/>
    <property type="project" value="TreeGrafter"/>
</dbReference>
<keyword evidence="4 15" id="KW-0808">Transferase</keyword>
<dbReference type="GO" id="GO:0046872">
    <property type="term" value="F:metal ion binding"/>
    <property type="evidence" value="ECO:0007669"/>
    <property type="project" value="UniProtKB-KW"/>
</dbReference>
<dbReference type="InterPro" id="IPR029063">
    <property type="entry name" value="SAM-dependent_MTases_sf"/>
</dbReference>
<dbReference type="GO" id="GO:0050650">
    <property type="term" value="P:chondroitin sulfate proteoglycan biosynthetic process"/>
    <property type="evidence" value="ECO:0007669"/>
    <property type="project" value="TreeGrafter"/>
</dbReference>
<keyword evidence="9" id="KW-1133">Transmembrane helix</keyword>
<evidence type="ECO:0000256" key="5">
    <source>
        <dbReference type="ARBA" id="ARBA00022692"/>
    </source>
</evidence>
<evidence type="ECO:0000256" key="12">
    <source>
        <dbReference type="ARBA" id="ARBA00023157"/>
    </source>
</evidence>
<dbReference type="GO" id="GO:0032259">
    <property type="term" value="P:methylation"/>
    <property type="evidence" value="ECO:0007669"/>
    <property type="project" value="UniProtKB-KW"/>
</dbReference>
<dbReference type="PANTHER" id="PTHR46025:SF3">
    <property type="entry name" value="XYLOSYLTRANSFERASE OXT"/>
    <property type="match status" value="1"/>
</dbReference>